<dbReference type="Proteomes" id="UP001165060">
    <property type="component" value="Unassembled WGS sequence"/>
</dbReference>
<evidence type="ECO:0000313" key="2">
    <source>
        <dbReference type="Proteomes" id="UP001165060"/>
    </source>
</evidence>
<comment type="caution">
    <text evidence="1">The sequence shown here is derived from an EMBL/GenBank/DDBJ whole genome shotgun (WGS) entry which is preliminary data.</text>
</comment>
<reference evidence="1 2" key="1">
    <citation type="journal article" date="2023" name="Commun. Biol.">
        <title>Genome analysis of Parmales, the sister group of diatoms, reveals the evolutionary specialization of diatoms from phago-mixotrophs to photoautotrophs.</title>
        <authorList>
            <person name="Ban H."/>
            <person name="Sato S."/>
            <person name="Yoshikawa S."/>
            <person name="Yamada K."/>
            <person name="Nakamura Y."/>
            <person name="Ichinomiya M."/>
            <person name="Sato N."/>
            <person name="Blanc-Mathieu R."/>
            <person name="Endo H."/>
            <person name="Kuwata A."/>
            <person name="Ogata H."/>
        </authorList>
    </citation>
    <scope>NUCLEOTIDE SEQUENCE [LARGE SCALE GENOMIC DNA]</scope>
</reference>
<gene>
    <name evidence="1" type="ORF">TeGR_g8281</name>
</gene>
<dbReference type="InterPro" id="IPR027417">
    <property type="entry name" value="P-loop_NTPase"/>
</dbReference>
<protein>
    <recommendedName>
        <fullName evidence="3">AAA+ ATPase domain-containing protein</fullName>
    </recommendedName>
</protein>
<keyword evidence="2" id="KW-1185">Reference proteome</keyword>
<organism evidence="1 2">
    <name type="scientific">Tetraparma gracilis</name>
    <dbReference type="NCBI Taxonomy" id="2962635"/>
    <lineage>
        <taxon>Eukaryota</taxon>
        <taxon>Sar</taxon>
        <taxon>Stramenopiles</taxon>
        <taxon>Ochrophyta</taxon>
        <taxon>Bolidophyceae</taxon>
        <taxon>Parmales</taxon>
        <taxon>Triparmaceae</taxon>
        <taxon>Tetraparma</taxon>
    </lineage>
</organism>
<name>A0ABQ6NAR5_9STRA</name>
<sequence length="420" mass="44818">MVPRSASCPPLDQANNYDDFGEFRYEPPRQALLPSFLQLPLLLLFLLASHKILFPDPLNSPLQPPISLLATSLLRNLPKAARPPIRSLFSPFLPPPLDIYRSCPEGCSPRSLKSLREGLDGIRADLELHEEGLAGSILGSVAPHFSSRSRARFPLVLAFAGPTGTGKSVAAVALARQYSHPSLLRRRIVSHFLTCLNGAGVVVIDGLEQAERKFALFLVDILAEIGATGKLTYYATPADRNYKGTADNIDAVGSEVVTVEIAQMVVVLITDIGSDVIIRQRIADHDAAAADPAAGALGDRLRTAIENHFDGSVVPRDLMVNVASAAHPLSPHIMNNIVAFPPLTAEQVERAVGMKLLEVEAQGREGGLWAQLVVEEGAAGVIMGGIKGFFVAGAKGDLTLSKYGGHEVERNGMLLGISGA</sequence>
<feature type="non-terminal residue" evidence="1">
    <location>
        <position position="420"/>
    </location>
</feature>
<evidence type="ECO:0000313" key="1">
    <source>
        <dbReference type="EMBL" id="GMI51817.1"/>
    </source>
</evidence>
<accession>A0ABQ6NAR5</accession>
<proteinExistence type="predicted"/>
<dbReference type="SUPFAM" id="SSF52540">
    <property type="entry name" value="P-loop containing nucleoside triphosphate hydrolases"/>
    <property type="match status" value="1"/>
</dbReference>
<dbReference type="EMBL" id="BRYB01006563">
    <property type="protein sequence ID" value="GMI51817.1"/>
    <property type="molecule type" value="Genomic_DNA"/>
</dbReference>
<evidence type="ECO:0008006" key="3">
    <source>
        <dbReference type="Google" id="ProtNLM"/>
    </source>
</evidence>